<dbReference type="PATRIC" id="fig|82380.10.peg.539"/>
<evidence type="ECO:0000256" key="1">
    <source>
        <dbReference type="ARBA" id="ARBA00006479"/>
    </source>
</evidence>
<protein>
    <submittedName>
        <fullName evidence="2">Fructokinase</fullName>
        <ecNumber evidence="2">2.7.1.4</ecNumber>
    </submittedName>
</protein>
<dbReference type="GO" id="GO:0008865">
    <property type="term" value="F:fructokinase activity"/>
    <property type="evidence" value="ECO:0007669"/>
    <property type="project" value="UniProtKB-EC"/>
</dbReference>
<dbReference type="InterPro" id="IPR000600">
    <property type="entry name" value="ROK"/>
</dbReference>
<proteinExistence type="inferred from homology"/>
<sequence length="311" mass="30936">MGEVVLAVDIGGTKTAAALADRRDTLLRTEVTATPAAEGPTAVVATVVALAERLLSGTGLRLSGVGIGTAGVVDAGSGTIVSATDTFADWPGTPLAALVRTGLGAHLITDAPVRVQNDVDAHAAGEYRHGAAAGAASALIVAVGTGVGAGLILGDDAVRGAHHVAGEIAHLPVPGSAHLRCPCGRPGHLEAIGSGIGMHRHFLSLGGDPGITDARGIAAASVAGDPIARRALDESAAAVGRAIAGAATILDPERIVVTGGVPNIGEDWWRPMRDAFHAEAIDALQNTPILPGTLGDDAPLRGAAASVWRNP</sequence>
<comment type="caution">
    <text evidence="2">The sequence shown here is derived from an EMBL/GenBank/DDBJ whole genome shotgun (WGS) entry which is preliminary data.</text>
</comment>
<accession>A0A0F0KZA3</accession>
<dbReference type="InterPro" id="IPR043129">
    <property type="entry name" value="ATPase_NBD"/>
</dbReference>
<organism evidence="2 3">
    <name type="scientific">Microbacterium oxydans</name>
    <dbReference type="NCBI Taxonomy" id="82380"/>
    <lineage>
        <taxon>Bacteria</taxon>
        <taxon>Bacillati</taxon>
        <taxon>Actinomycetota</taxon>
        <taxon>Actinomycetes</taxon>
        <taxon>Micrococcales</taxon>
        <taxon>Microbacteriaceae</taxon>
        <taxon>Microbacterium</taxon>
    </lineage>
</organism>
<dbReference type="SUPFAM" id="SSF53067">
    <property type="entry name" value="Actin-like ATPase domain"/>
    <property type="match status" value="1"/>
</dbReference>
<dbReference type="RefSeq" id="WP_045262490.1">
    <property type="nucleotide sequence ID" value="NZ_JYIV01000015.1"/>
</dbReference>
<comment type="similarity">
    <text evidence="1">Belongs to the ROK (NagC/XylR) family.</text>
</comment>
<gene>
    <name evidence="2" type="primary">mak</name>
    <name evidence="2" type="ORF">RN51_00543</name>
</gene>
<dbReference type="Pfam" id="PF00480">
    <property type="entry name" value="ROK"/>
    <property type="match status" value="1"/>
</dbReference>
<dbReference type="Proteomes" id="UP000033725">
    <property type="component" value="Unassembled WGS sequence"/>
</dbReference>
<evidence type="ECO:0000313" key="3">
    <source>
        <dbReference type="Proteomes" id="UP000033725"/>
    </source>
</evidence>
<dbReference type="PANTHER" id="PTHR18964">
    <property type="entry name" value="ROK (REPRESSOR, ORF, KINASE) FAMILY"/>
    <property type="match status" value="1"/>
</dbReference>
<keyword evidence="2" id="KW-0808">Transferase</keyword>
<keyword evidence="2" id="KW-0418">Kinase</keyword>
<name>A0A0F0KZA3_9MICO</name>
<evidence type="ECO:0000313" key="2">
    <source>
        <dbReference type="EMBL" id="KJL25749.1"/>
    </source>
</evidence>
<dbReference type="AlphaFoldDB" id="A0A0F0KZA3"/>
<dbReference type="EMBL" id="JYIV01000015">
    <property type="protein sequence ID" value="KJL25749.1"/>
    <property type="molecule type" value="Genomic_DNA"/>
</dbReference>
<reference evidence="2 3" key="1">
    <citation type="submission" date="2015-02" db="EMBL/GenBank/DDBJ databases">
        <title>Draft genome sequences of ten Microbacterium spp. with emphasis on heavy metal contaminated environments.</title>
        <authorList>
            <person name="Corretto E."/>
        </authorList>
    </citation>
    <scope>NUCLEOTIDE SEQUENCE [LARGE SCALE GENOMIC DNA]</scope>
    <source>
        <strain evidence="2 3">BEL163</strain>
    </source>
</reference>
<dbReference type="OrthoDB" id="8772678at2"/>
<dbReference type="Gene3D" id="3.30.420.40">
    <property type="match status" value="2"/>
</dbReference>
<dbReference type="PANTHER" id="PTHR18964:SF169">
    <property type="entry name" value="N-ACETYLMANNOSAMINE KINASE"/>
    <property type="match status" value="1"/>
</dbReference>
<dbReference type="EC" id="2.7.1.4" evidence="2"/>